<feature type="compositionally biased region" description="Acidic residues" evidence="1">
    <location>
        <begin position="86"/>
        <end position="97"/>
    </location>
</feature>
<feature type="region of interest" description="Disordered" evidence="1">
    <location>
        <begin position="229"/>
        <end position="252"/>
    </location>
</feature>
<keyword evidence="3" id="KW-1185">Reference proteome</keyword>
<dbReference type="Proteomes" id="UP000188533">
    <property type="component" value="Unassembled WGS sequence"/>
</dbReference>
<proteinExistence type="predicted"/>
<feature type="region of interest" description="Disordered" evidence="1">
    <location>
        <begin position="116"/>
        <end position="150"/>
    </location>
</feature>
<gene>
    <name evidence="2" type="ORF">LENED_009114</name>
</gene>
<feature type="compositionally biased region" description="Acidic residues" evidence="1">
    <location>
        <begin position="52"/>
        <end position="63"/>
    </location>
</feature>
<dbReference type="AlphaFoldDB" id="A0A1Q3EIX3"/>
<dbReference type="EMBL" id="BDGU01000396">
    <property type="protein sequence ID" value="GAW07142.1"/>
    <property type="molecule type" value="Genomic_DNA"/>
</dbReference>
<comment type="caution">
    <text evidence="2">The sequence shown here is derived from an EMBL/GenBank/DDBJ whole genome shotgun (WGS) entry which is preliminary data.</text>
</comment>
<evidence type="ECO:0000313" key="3">
    <source>
        <dbReference type="Proteomes" id="UP000188533"/>
    </source>
</evidence>
<organism evidence="2 3">
    <name type="scientific">Lentinula edodes</name>
    <name type="common">Shiitake mushroom</name>
    <name type="synonym">Lentinus edodes</name>
    <dbReference type="NCBI Taxonomy" id="5353"/>
    <lineage>
        <taxon>Eukaryota</taxon>
        <taxon>Fungi</taxon>
        <taxon>Dikarya</taxon>
        <taxon>Basidiomycota</taxon>
        <taxon>Agaricomycotina</taxon>
        <taxon>Agaricomycetes</taxon>
        <taxon>Agaricomycetidae</taxon>
        <taxon>Agaricales</taxon>
        <taxon>Marasmiineae</taxon>
        <taxon>Omphalotaceae</taxon>
        <taxon>Lentinula</taxon>
    </lineage>
</organism>
<protein>
    <submittedName>
        <fullName evidence="2">Protein</fullName>
    </submittedName>
</protein>
<name>A0A1Q3EIX3_LENED</name>
<feature type="compositionally biased region" description="Basic and acidic residues" evidence="1">
    <location>
        <begin position="234"/>
        <end position="245"/>
    </location>
</feature>
<reference evidence="2 3" key="2">
    <citation type="submission" date="2017-02" db="EMBL/GenBank/DDBJ databases">
        <title>A genome survey and senescence transcriptome analysis in Lentinula edodes.</title>
        <authorList>
            <person name="Sakamoto Y."/>
            <person name="Nakade K."/>
            <person name="Sato S."/>
            <person name="Yoshida Y."/>
            <person name="Miyazaki K."/>
            <person name="Natsume S."/>
            <person name="Konno N."/>
        </authorList>
    </citation>
    <scope>NUCLEOTIDE SEQUENCE [LARGE SCALE GENOMIC DNA]</scope>
    <source>
        <strain evidence="2 3">NBRC 111202</strain>
    </source>
</reference>
<reference evidence="2 3" key="1">
    <citation type="submission" date="2016-08" db="EMBL/GenBank/DDBJ databases">
        <authorList>
            <consortium name="Lentinula edodes genome sequencing consortium"/>
            <person name="Sakamoto Y."/>
            <person name="Nakade K."/>
            <person name="Sato S."/>
            <person name="Yoshida Y."/>
            <person name="Miyazaki K."/>
            <person name="Natsume S."/>
            <person name="Konno N."/>
        </authorList>
    </citation>
    <scope>NUCLEOTIDE SEQUENCE [LARGE SCALE GENOMIC DNA]</scope>
    <source>
        <strain evidence="2 3">NBRC 111202</strain>
    </source>
</reference>
<feature type="region of interest" description="Disordered" evidence="1">
    <location>
        <begin position="1"/>
        <end position="97"/>
    </location>
</feature>
<accession>A0A1Q3EIX3</accession>
<sequence>MSEGTVVAESSSRGRGRGRGKSRGGLGKYLRARGRGRGIGRPAEFSKRLVLEGEEGEEENEEEAAARQAKYSRRNLGTNADRYAEQEPELDSDGEPIVEPEVDLSVFLEKQRLTDARGPATHLPPEDDDDVDHSLDNLTSSKTPNLKGKAQQIEWDDSLEDLLHEKAAAEATRELKNRFRAKSEKLRTSGRTTTTNRKKGGSLLNREIYNTIWTRCVIEVSYADAPPLPISGNERPKTEMEKMEDFLDDLLS</sequence>
<evidence type="ECO:0000313" key="2">
    <source>
        <dbReference type="EMBL" id="GAW07142.1"/>
    </source>
</evidence>
<evidence type="ECO:0000256" key="1">
    <source>
        <dbReference type="SAM" id="MobiDB-lite"/>
    </source>
</evidence>